<accession>A0A6J6R355</accession>
<organism evidence="1">
    <name type="scientific">freshwater metagenome</name>
    <dbReference type="NCBI Taxonomy" id="449393"/>
    <lineage>
        <taxon>unclassified sequences</taxon>
        <taxon>metagenomes</taxon>
        <taxon>ecological metagenomes</taxon>
    </lineage>
</organism>
<dbReference type="EMBL" id="CAEZYD010000023">
    <property type="protein sequence ID" value="CAB4718107.1"/>
    <property type="molecule type" value="Genomic_DNA"/>
</dbReference>
<gene>
    <name evidence="1" type="ORF">UFOPK2652_01230</name>
</gene>
<name>A0A6J6R355_9ZZZZ</name>
<dbReference type="AlphaFoldDB" id="A0A6J6R355"/>
<evidence type="ECO:0000313" key="1">
    <source>
        <dbReference type="EMBL" id="CAB4718107.1"/>
    </source>
</evidence>
<reference evidence="1" key="1">
    <citation type="submission" date="2020-05" db="EMBL/GenBank/DDBJ databases">
        <authorList>
            <person name="Chiriac C."/>
            <person name="Salcher M."/>
            <person name="Ghai R."/>
            <person name="Kavagutti S V."/>
        </authorList>
    </citation>
    <scope>NUCLEOTIDE SEQUENCE</scope>
</reference>
<protein>
    <submittedName>
        <fullName evidence="1">Unannotated protein</fullName>
    </submittedName>
</protein>
<sequence>MENPDDLLFTRHVTAHIKGNVDKDKISVSSPEVMARIEPIFEGYSYSPSTSLGELRGKIESFLHSNDPLNIVEKSNPGQLDEYLPEADMIIWLHLNQKLDLNTFWAVWEYQFADLNPFSSPSDAKLNETLTKIQALLS</sequence>
<proteinExistence type="predicted"/>